<comment type="subcellular location">
    <subcellularLocation>
        <location evidence="10">Cell membrane</location>
        <topology evidence="10">Peripheral membrane protein</topology>
    </subcellularLocation>
    <subcellularLocation>
        <location evidence="2">Endomembrane system</location>
        <topology evidence="2">Peripheral membrane protein</topology>
    </subcellularLocation>
</comment>
<keyword evidence="9 10" id="KW-0066">ATP synthesis</keyword>
<dbReference type="PANTHER" id="PTHR13822">
    <property type="entry name" value="ATP SYNTHASE DELTA/EPSILON CHAIN"/>
    <property type="match status" value="1"/>
</dbReference>
<keyword evidence="7 10" id="KW-0472">Membrane</keyword>
<evidence type="ECO:0000256" key="8">
    <source>
        <dbReference type="ARBA" id="ARBA00023196"/>
    </source>
</evidence>
<evidence type="ECO:0000256" key="3">
    <source>
        <dbReference type="ARBA" id="ARBA00005712"/>
    </source>
</evidence>
<dbReference type="GO" id="GO:0012505">
    <property type="term" value="C:endomembrane system"/>
    <property type="evidence" value="ECO:0007669"/>
    <property type="project" value="UniProtKB-SubCell"/>
</dbReference>
<keyword evidence="5 10" id="KW-0375">Hydrogen ion transport</keyword>
<dbReference type="SUPFAM" id="SSF51344">
    <property type="entry name" value="Epsilon subunit of F1F0-ATP synthase N-terminal domain"/>
    <property type="match status" value="1"/>
</dbReference>
<reference evidence="14" key="1">
    <citation type="submission" date="2015-02" db="EMBL/GenBank/DDBJ databases">
        <authorList>
            <person name="Chooi Y.-H."/>
        </authorList>
    </citation>
    <scope>NUCLEOTIDE SEQUENCE [LARGE SCALE GENOMIC DNA]</scope>
    <source>
        <strain evidence="14">strain Y</strain>
    </source>
</reference>
<gene>
    <name evidence="10 13" type="primary">atpC</name>
    <name evidence="13" type="ORF">YBN1229_v1_1139</name>
</gene>
<evidence type="ECO:0000256" key="1">
    <source>
        <dbReference type="ARBA" id="ARBA00003543"/>
    </source>
</evidence>
<feature type="domain" description="ATP synthase F1 complex delta/epsilon subunit N-terminal" evidence="12">
    <location>
        <begin position="5"/>
        <end position="83"/>
    </location>
</feature>
<dbReference type="KEGG" id="fiy:BN1229_v1_1139"/>
<protein>
    <recommendedName>
        <fullName evidence="10">ATP synthase epsilon chain</fullName>
    </recommendedName>
    <alternativeName>
        <fullName evidence="10">ATP synthase F1 sector epsilon subunit</fullName>
    </alternativeName>
    <alternativeName>
        <fullName evidence="10">F-ATPase epsilon subunit</fullName>
    </alternativeName>
</protein>
<sequence length="131" mass="14053">MAATFKFELVSPERVLMSSDAEQVVVPGVEGQFTVLPDHAPVISTLAPGVIQVTTPDAKKGIFVQSGFADVTGDSLTILAERAFIVDEVDPRQIQEELDAAQKALESADDDEARNHIGRAIEELKALHAEA</sequence>
<dbReference type="RefSeq" id="WP_046477244.1">
    <property type="nucleotide sequence ID" value="NZ_LN829118.1"/>
</dbReference>
<dbReference type="Gene3D" id="2.60.15.10">
    <property type="entry name" value="F0F1 ATP synthase delta/epsilon subunit, N-terminal"/>
    <property type="match status" value="1"/>
</dbReference>
<keyword evidence="8 10" id="KW-0139">CF(1)</keyword>
<comment type="similarity">
    <text evidence="3 10 11">Belongs to the ATPase epsilon chain family.</text>
</comment>
<dbReference type="InterPro" id="IPR020546">
    <property type="entry name" value="ATP_synth_F1_dsu/esu_N"/>
</dbReference>
<dbReference type="GO" id="GO:0005886">
    <property type="term" value="C:plasma membrane"/>
    <property type="evidence" value="ECO:0007669"/>
    <property type="project" value="UniProtKB-SubCell"/>
</dbReference>
<dbReference type="InterPro" id="IPR036771">
    <property type="entry name" value="ATPsynth_dsu/esu_N"/>
</dbReference>
<comment type="subunit">
    <text evidence="10 11">F-type ATPases have 2 components, CF(1) - the catalytic core - and CF(0) - the membrane proton channel. CF(1) has five subunits: alpha(3), beta(3), gamma(1), delta(1), epsilon(1). CF(0) has three main subunits: a, b and c.</text>
</comment>
<evidence type="ECO:0000313" key="14">
    <source>
        <dbReference type="Proteomes" id="UP000033187"/>
    </source>
</evidence>
<name>A0A0D6JDK9_9HYPH</name>
<dbReference type="PANTHER" id="PTHR13822:SF10">
    <property type="entry name" value="ATP SYNTHASE EPSILON CHAIN, CHLOROPLASTIC"/>
    <property type="match status" value="1"/>
</dbReference>
<keyword evidence="10" id="KW-1003">Cell membrane</keyword>
<dbReference type="InterPro" id="IPR001469">
    <property type="entry name" value="ATP_synth_F1_dsu/esu"/>
</dbReference>
<dbReference type="AlphaFoldDB" id="A0A0D6JDK9"/>
<comment type="function">
    <text evidence="1 10">Produces ATP from ADP in the presence of a proton gradient across the membrane.</text>
</comment>
<evidence type="ECO:0000256" key="6">
    <source>
        <dbReference type="ARBA" id="ARBA00023065"/>
    </source>
</evidence>
<evidence type="ECO:0000256" key="11">
    <source>
        <dbReference type="RuleBase" id="RU003656"/>
    </source>
</evidence>
<dbReference type="GO" id="GO:0005524">
    <property type="term" value="F:ATP binding"/>
    <property type="evidence" value="ECO:0007669"/>
    <property type="project" value="UniProtKB-UniRule"/>
</dbReference>
<proteinExistence type="inferred from homology"/>
<dbReference type="GO" id="GO:0045259">
    <property type="term" value="C:proton-transporting ATP synthase complex"/>
    <property type="evidence" value="ECO:0007669"/>
    <property type="project" value="UniProtKB-KW"/>
</dbReference>
<dbReference type="KEGG" id="fil:BN1229_v1_1140"/>
<dbReference type="Pfam" id="PF02823">
    <property type="entry name" value="ATP-synt_DE_N"/>
    <property type="match status" value="1"/>
</dbReference>
<evidence type="ECO:0000259" key="12">
    <source>
        <dbReference type="Pfam" id="PF02823"/>
    </source>
</evidence>
<dbReference type="NCBIfam" id="TIGR01216">
    <property type="entry name" value="ATP_synt_epsi"/>
    <property type="match status" value="1"/>
</dbReference>
<evidence type="ECO:0000256" key="7">
    <source>
        <dbReference type="ARBA" id="ARBA00023136"/>
    </source>
</evidence>
<evidence type="ECO:0000256" key="5">
    <source>
        <dbReference type="ARBA" id="ARBA00022781"/>
    </source>
</evidence>
<dbReference type="OrthoDB" id="9799969at2"/>
<keyword evidence="14" id="KW-1185">Reference proteome</keyword>
<dbReference type="Proteomes" id="UP000033187">
    <property type="component" value="Chromosome 1"/>
</dbReference>
<evidence type="ECO:0000313" key="13">
    <source>
        <dbReference type="EMBL" id="CPR17186.1"/>
    </source>
</evidence>
<evidence type="ECO:0000256" key="10">
    <source>
        <dbReference type="HAMAP-Rule" id="MF_00530"/>
    </source>
</evidence>
<evidence type="ECO:0000256" key="2">
    <source>
        <dbReference type="ARBA" id="ARBA00004184"/>
    </source>
</evidence>
<organism evidence="13 14">
    <name type="scientific">Candidatus Filomicrobium marinum</name>
    <dbReference type="NCBI Taxonomy" id="1608628"/>
    <lineage>
        <taxon>Bacteria</taxon>
        <taxon>Pseudomonadati</taxon>
        <taxon>Pseudomonadota</taxon>
        <taxon>Alphaproteobacteria</taxon>
        <taxon>Hyphomicrobiales</taxon>
        <taxon>Hyphomicrobiaceae</taxon>
        <taxon>Filomicrobium</taxon>
    </lineage>
</organism>
<accession>A0A0D6JDK9</accession>
<dbReference type="HAMAP" id="MF_00530">
    <property type="entry name" value="ATP_synth_epsil_bac"/>
    <property type="match status" value="1"/>
</dbReference>
<keyword evidence="4 10" id="KW-0813">Transport</keyword>
<evidence type="ECO:0000256" key="4">
    <source>
        <dbReference type="ARBA" id="ARBA00022448"/>
    </source>
</evidence>
<dbReference type="CDD" id="cd12152">
    <property type="entry name" value="F1-ATPase_delta"/>
    <property type="match status" value="1"/>
</dbReference>
<dbReference type="EMBL" id="LN829119">
    <property type="protein sequence ID" value="CPR17186.1"/>
    <property type="molecule type" value="Genomic_DNA"/>
</dbReference>
<evidence type="ECO:0000256" key="9">
    <source>
        <dbReference type="ARBA" id="ARBA00023310"/>
    </source>
</evidence>
<keyword evidence="6 10" id="KW-0406">Ion transport</keyword>
<dbReference type="GO" id="GO:0046933">
    <property type="term" value="F:proton-transporting ATP synthase activity, rotational mechanism"/>
    <property type="evidence" value="ECO:0007669"/>
    <property type="project" value="UniProtKB-UniRule"/>
</dbReference>
<dbReference type="NCBIfam" id="NF001851">
    <property type="entry name" value="PRK00571.2-4"/>
    <property type="match status" value="1"/>
</dbReference>